<evidence type="ECO:0000256" key="1">
    <source>
        <dbReference type="ARBA" id="ARBA00006499"/>
    </source>
</evidence>
<evidence type="ECO:0000313" key="4">
    <source>
        <dbReference type="EMBL" id="HEN16672.1"/>
    </source>
</evidence>
<dbReference type="GO" id="GO:0016787">
    <property type="term" value="F:hydrolase activity"/>
    <property type="evidence" value="ECO:0007669"/>
    <property type="project" value="UniProtKB-KW"/>
</dbReference>
<evidence type="ECO:0000259" key="3">
    <source>
        <dbReference type="Pfam" id="PF02230"/>
    </source>
</evidence>
<dbReference type="PANTHER" id="PTHR10655">
    <property type="entry name" value="LYSOPHOSPHOLIPASE-RELATED"/>
    <property type="match status" value="1"/>
</dbReference>
<organism evidence="4">
    <name type="scientific">Schlesneria paludicola</name>
    <dbReference type="NCBI Taxonomy" id="360056"/>
    <lineage>
        <taxon>Bacteria</taxon>
        <taxon>Pseudomonadati</taxon>
        <taxon>Planctomycetota</taxon>
        <taxon>Planctomycetia</taxon>
        <taxon>Planctomycetales</taxon>
        <taxon>Planctomycetaceae</taxon>
        <taxon>Schlesneria</taxon>
    </lineage>
</organism>
<evidence type="ECO:0000256" key="2">
    <source>
        <dbReference type="ARBA" id="ARBA00022801"/>
    </source>
</evidence>
<dbReference type="InterPro" id="IPR029058">
    <property type="entry name" value="AB_hydrolase_fold"/>
</dbReference>
<sequence>MRASSERYGSLNCRRVDWLPPGQLPQLGIVLCHGYGAPGTDLVPLAQALAQVQPSLKGRVQFLFPEAPLSLEDWGMPFGRAWWPLNLQRLQEQIAARRIDEVRAARPPGMPEAREALTAAVGAWFQETGLSWSRCVLGGFSQGAMLSVEVAVHLAERPAALTVLSGALVNEQTWRTEAARGLGPRVFQSHGRYDVILPFAMGQWLREVFADSGWPVEFHEFPGGHEIPYDVLESLGEFLGNT</sequence>
<dbReference type="Pfam" id="PF02230">
    <property type="entry name" value="Abhydrolase_2"/>
    <property type="match status" value="1"/>
</dbReference>
<proteinExistence type="inferred from homology"/>
<accession>A0A7C2P2L4</accession>
<dbReference type="InterPro" id="IPR003140">
    <property type="entry name" value="PLipase/COase/thioEstase"/>
</dbReference>
<comment type="caution">
    <text evidence="4">The sequence shown here is derived from an EMBL/GenBank/DDBJ whole genome shotgun (WGS) entry which is preliminary data.</text>
</comment>
<dbReference type="InterPro" id="IPR050565">
    <property type="entry name" value="LYPA1-2/EST-like"/>
</dbReference>
<feature type="domain" description="Phospholipase/carboxylesterase/thioesterase" evidence="3">
    <location>
        <begin position="26"/>
        <end position="239"/>
    </location>
</feature>
<dbReference type="EMBL" id="DSOK01000399">
    <property type="protein sequence ID" value="HEN16672.1"/>
    <property type="molecule type" value="Genomic_DNA"/>
</dbReference>
<name>A0A7C2P2L4_9PLAN</name>
<protein>
    <submittedName>
        <fullName evidence="4">Phospholipase</fullName>
    </submittedName>
</protein>
<keyword evidence="2" id="KW-0378">Hydrolase</keyword>
<comment type="similarity">
    <text evidence="1">Belongs to the AB hydrolase superfamily. AB hydrolase 2 family.</text>
</comment>
<dbReference type="PANTHER" id="PTHR10655:SF17">
    <property type="entry name" value="LYSOPHOSPHOLIPASE-LIKE PROTEIN 1"/>
    <property type="match status" value="1"/>
</dbReference>
<dbReference type="AlphaFoldDB" id="A0A7C2P2L4"/>
<dbReference type="Gene3D" id="3.40.50.1820">
    <property type="entry name" value="alpha/beta hydrolase"/>
    <property type="match status" value="1"/>
</dbReference>
<dbReference type="SUPFAM" id="SSF53474">
    <property type="entry name" value="alpha/beta-Hydrolases"/>
    <property type="match status" value="1"/>
</dbReference>
<gene>
    <name evidence="4" type="ORF">ENQ76_14525</name>
</gene>
<reference evidence="4" key="1">
    <citation type="journal article" date="2020" name="mSystems">
        <title>Genome- and Community-Level Interaction Insights into Carbon Utilization and Element Cycling Functions of Hydrothermarchaeota in Hydrothermal Sediment.</title>
        <authorList>
            <person name="Zhou Z."/>
            <person name="Liu Y."/>
            <person name="Xu W."/>
            <person name="Pan J."/>
            <person name="Luo Z.H."/>
            <person name="Li M."/>
        </authorList>
    </citation>
    <scope>NUCLEOTIDE SEQUENCE [LARGE SCALE GENOMIC DNA]</scope>
    <source>
        <strain evidence="4">SpSt-339</strain>
    </source>
</reference>